<keyword evidence="2" id="KW-1185">Reference proteome</keyword>
<reference evidence="1" key="2">
    <citation type="submission" date="2025-08" db="UniProtKB">
        <authorList>
            <consortium name="Ensembl"/>
        </authorList>
    </citation>
    <scope>IDENTIFICATION</scope>
</reference>
<dbReference type="AlphaFoldDB" id="A0A3Q1ATI2"/>
<reference evidence="1 2" key="1">
    <citation type="submission" date="2022-01" db="EMBL/GenBank/DDBJ databases">
        <title>A chromosome-scale genome assembly of the false clownfish, Amphiprion ocellaris.</title>
        <authorList>
            <person name="Ryu T."/>
        </authorList>
    </citation>
    <scope>NUCLEOTIDE SEQUENCE [LARGE SCALE GENOMIC DNA]</scope>
</reference>
<evidence type="ECO:0000313" key="2">
    <source>
        <dbReference type="Proteomes" id="UP001501940"/>
    </source>
</evidence>
<protein>
    <submittedName>
        <fullName evidence="1">Uncharacterized protein</fullName>
    </submittedName>
</protein>
<organism evidence="1 2">
    <name type="scientific">Amphiprion ocellaris</name>
    <name type="common">Clown anemonefish</name>
    <dbReference type="NCBI Taxonomy" id="80972"/>
    <lineage>
        <taxon>Eukaryota</taxon>
        <taxon>Metazoa</taxon>
        <taxon>Chordata</taxon>
        <taxon>Craniata</taxon>
        <taxon>Vertebrata</taxon>
        <taxon>Euteleostomi</taxon>
        <taxon>Actinopterygii</taxon>
        <taxon>Neopterygii</taxon>
        <taxon>Teleostei</taxon>
        <taxon>Neoteleostei</taxon>
        <taxon>Acanthomorphata</taxon>
        <taxon>Ovalentaria</taxon>
        <taxon>Pomacentridae</taxon>
        <taxon>Amphiprion</taxon>
    </lineage>
</organism>
<dbReference type="Ensembl" id="ENSAOCT00000007884.2">
    <property type="protein sequence ID" value="ENSAOCP00000004543.1"/>
    <property type="gene ID" value="ENSAOCG00000007949.2"/>
</dbReference>
<accession>A0A3Q1ATI2</accession>
<evidence type="ECO:0000313" key="1">
    <source>
        <dbReference type="Ensembl" id="ENSAOCP00000004543.1"/>
    </source>
</evidence>
<sequence length="92" mass="10205">MFAFLSAPTETYSKSFTASNCHNLAGMWLNAGGPYHLDSFGCQPNPSHLLSRDCSHWSGPVLLPWLQAKPEAGHLSSTWSHQLLRHCCYGML</sequence>
<proteinExistence type="predicted"/>
<reference evidence="1" key="3">
    <citation type="submission" date="2025-09" db="UniProtKB">
        <authorList>
            <consortium name="Ensembl"/>
        </authorList>
    </citation>
    <scope>IDENTIFICATION</scope>
</reference>
<name>A0A3Q1ATI2_AMPOC</name>
<dbReference type="Proteomes" id="UP001501940">
    <property type="component" value="Chromosome 5"/>
</dbReference>